<dbReference type="Gene3D" id="2.40.128.20">
    <property type="match status" value="1"/>
</dbReference>
<comment type="subcellular location">
    <subcellularLocation>
        <location evidence="1">Cytoplasm</location>
    </subcellularLocation>
</comment>
<dbReference type="GO" id="GO:0005737">
    <property type="term" value="C:cytoplasm"/>
    <property type="evidence" value="ECO:0007669"/>
    <property type="project" value="UniProtKB-SubCell"/>
</dbReference>
<protein>
    <submittedName>
        <fullName evidence="6">Retinol binding protein 2</fullName>
    </submittedName>
</protein>
<dbReference type="InterPro" id="IPR012674">
    <property type="entry name" value="Calycin"/>
</dbReference>
<dbReference type="Ensembl" id="ENSSSCT00015079839.1">
    <property type="protein sequence ID" value="ENSSSCP00015032247.1"/>
    <property type="gene ID" value="ENSSSCG00015059505.1"/>
</dbReference>
<evidence type="ECO:0000256" key="2">
    <source>
        <dbReference type="ARBA" id="ARBA00008390"/>
    </source>
</evidence>
<dbReference type="SUPFAM" id="SSF50814">
    <property type="entry name" value="Lipocalins"/>
    <property type="match status" value="1"/>
</dbReference>
<comment type="similarity">
    <text evidence="2 4">Belongs to the calycin superfamily. Fatty-acid binding protein (FABP) family.</text>
</comment>
<reference evidence="6 7" key="1">
    <citation type="submission" date="2017-08" db="EMBL/GenBank/DDBJ databases">
        <title>USMARCv1.0.</title>
        <authorList>
            <person name="Hannum G.I."/>
            <person name="Koren S."/>
            <person name="Schroeder S.G."/>
            <person name="Chin S.C."/>
            <person name="Nonneman D.J."/>
            <person name="Becker S.A."/>
            <person name="Rosen B.D."/>
            <person name="Bickhart D.M."/>
            <person name="Putnam N.H."/>
            <person name="Green R.E."/>
            <person name="Tuggle C.K."/>
            <person name="Liu H."/>
            <person name="Rohrer G.A."/>
            <person name="Warr A."/>
            <person name="Hall R."/>
            <person name="Kim K."/>
            <person name="Hume D.A."/>
            <person name="Talbot R."/>
            <person name="Chow W."/>
            <person name="Howe K."/>
            <person name="Schwartz A.S."/>
            <person name="Watson M."/>
            <person name="Archibald A.L."/>
            <person name="Phillippy A.M."/>
            <person name="Smith T.P.L."/>
        </authorList>
    </citation>
    <scope>NUCLEOTIDE SEQUENCE [LARGE SCALE GENOMIC DNA]</scope>
</reference>
<dbReference type="Proteomes" id="UP000694726">
    <property type="component" value="Unplaced"/>
</dbReference>
<evidence type="ECO:0000313" key="6">
    <source>
        <dbReference type="Ensembl" id="ENSSSCP00070020187.1"/>
    </source>
</evidence>
<dbReference type="InterPro" id="IPR031259">
    <property type="entry name" value="ILBP"/>
</dbReference>
<keyword evidence="4" id="KW-0813">Transport</keyword>
<evidence type="ECO:0000313" key="7">
    <source>
        <dbReference type="Proteomes" id="UP000314985"/>
    </source>
</evidence>
<dbReference type="InterPro" id="IPR000463">
    <property type="entry name" value="Fatty_acid-bd"/>
</dbReference>
<evidence type="ECO:0000259" key="5">
    <source>
        <dbReference type="PROSITE" id="PS00214"/>
    </source>
</evidence>
<organism evidence="6 7">
    <name type="scientific">Sus scrofa</name>
    <name type="common">Pig</name>
    <dbReference type="NCBI Taxonomy" id="9823"/>
    <lineage>
        <taxon>Eukaryota</taxon>
        <taxon>Metazoa</taxon>
        <taxon>Chordata</taxon>
        <taxon>Craniata</taxon>
        <taxon>Vertebrata</taxon>
        <taxon>Euteleostomi</taxon>
        <taxon>Mammalia</taxon>
        <taxon>Eutheria</taxon>
        <taxon>Laurasiatheria</taxon>
        <taxon>Artiodactyla</taxon>
        <taxon>Suina</taxon>
        <taxon>Suidae</taxon>
        <taxon>Sus</taxon>
    </lineage>
</organism>
<name>A0A4X1TUQ9_PIG</name>
<feature type="domain" description="Cytosolic fatty-acid binding proteins" evidence="5">
    <location>
        <begin position="7"/>
        <end position="24"/>
    </location>
</feature>
<dbReference type="AlphaFoldDB" id="A0A4X1TUQ9"/>
<evidence type="ECO:0000256" key="3">
    <source>
        <dbReference type="ARBA" id="ARBA00022490"/>
    </source>
</evidence>
<evidence type="ECO:0000256" key="1">
    <source>
        <dbReference type="ARBA" id="ARBA00004496"/>
    </source>
</evidence>
<sequence>MTRDQNGTWEMESNDNFEGYMKALDIDFATRKIAVRLTQTKIIEQDGDKFKTKTNSTFRNYDLDFTVGVEFDEYTKGLDNRNVKQFSETLMTSMSFKAHNMAFLLAAFSKFQQKHVLTLIIWEGDALVCVQKGEKENRGWKQWVEGDKLYLELTCGDQVCRQVFKKK</sequence>
<dbReference type="Pfam" id="PF00061">
    <property type="entry name" value="Lipocalin"/>
    <property type="match status" value="1"/>
</dbReference>
<keyword evidence="3" id="KW-0963">Cytoplasm</keyword>
<dbReference type="PANTHER" id="PTHR11955">
    <property type="entry name" value="FATTY ACID BINDING PROTEIN"/>
    <property type="match status" value="1"/>
</dbReference>
<dbReference type="InterPro" id="IPR000566">
    <property type="entry name" value="Lipocln_cytosolic_FA-bd_dom"/>
</dbReference>
<dbReference type="Ensembl" id="ENSSSCT00070024391.1">
    <property type="protein sequence ID" value="ENSSSCP00070020187.1"/>
    <property type="gene ID" value="ENSSSCG00070012466.1"/>
</dbReference>
<dbReference type="PRINTS" id="PR00178">
    <property type="entry name" value="FATTYACIDBP"/>
</dbReference>
<accession>A0A4X1TUQ9</accession>
<proteinExistence type="inferred from homology"/>
<evidence type="ECO:0000256" key="4">
    <source>
        <dbReference type="RuleBase" id="RU003696"/>
    </source>
</evidence>
<dbReference type="GO" id="GO:0008289">
    <property type="term" value="F:lipid binding"/>
    <property type="evidence" value="ECO:0007669"/>
    <property type="project" value="InterPro"/>
</dbReference>
<reference evidence="6" key="2">
    <citation type="submission" date="2025-05" db="UniProtKB">
        <authorList>
            <consortium name="Ensembl"/>
        </authorList>
    </citation>
    <scope>IDENTIFICATION</scope>
</reference>
<dbReference type="PROSITE" id="PS00214">
    <property type="entry name" value="FABP"/>
    <property type="match status" value="1"/>
</dbReference>
<dbReference type="Proteomes" id="UP000314985">
    <property type="component" value="Chromosome 8"/>
</dbReference>